<gene>
    <name evidence="1" type="ORF">CROQUDRAFT_660807</name>
</gene>
<dbReference type="EMBL" id="MU167311">
    <property type="protein sequence ID" value="KAG0143730.1"/>
    <property type="molecule type" value="Genomic_DNA"/>
</dbReference>
<evidence type="ECO:0000313" key="2">
    <source>
        <dbReference type="Proteomes" id="UP000886653"/>
    </source>
</evidence>
<keyword evidence="2" id="KW-1185">Reference proteome</keyword>
<feature type="non-terminal residue" evidence="1">
    <location>
        <position position="1"/>
    </location>
</feature>
<evidence type="ECO:0000313" key="1">
    <source>
        <dbReference type="EMBL" id="KAG0143730.1"/>
    </source>
</evidence>
<proteinExistence type="predicted"/>
<dbReference type="Proteomes" id="UP000886653">
    <property type="component" value="Unassembled WGS sequence"/>
</dbReference>
<protein>
    <submittedName>
        <fullName evidence="1">Uncharacterized protein</fullName>
    </submittedName>
</protein>
<organism evidence="1 2">
    <name type="scientific">Cronartium quercuum f. sp. fusiforme G11</name>
    <dbReference type="NCBI Taxonomy" id="708437"/>
    <lineage>
        <taxon>Eukaryota</taxon>
        <taxon>Fungi</taxon>
        <taxon>Dikarya</taxon>
        <taxon>Basidiomycota</taxon>
        <taxon>Pucciniomycotina</taxon>
        <taxon>Pucciniomycetes</taxon>
        <taxon>Pucciniales</taxon>
        <taxon>Coleosporiaceae</taxon>
        <taxon>Cronartium</taxon>
    </lineage>
</organism>
<name>A0A9P6NBR9_9BASI</name>
<dbReference type="AlphaFoldDB" id="A0A9P6NBR9"/>
<comment type="caution">
    <text evidence="1">The sequence shown here is derived from an EMBL/GenBank/DDBJ whole genome shotgun (WGS) entry which is preliminary data.</text>
</comment>
<sequence>TTSVQPPSLTCTNNLCRIPLISSSLTLFMPAHTNFTYLTLPSPANTVVPHQQYPVITPPLSAVSPWKHYLPIGLLDGKQDLTFSGFNGMRIGKLFYHSSSPKLLFLTVPGECFLDVVMNSCKCFFFFDQGFVIVALRMFYEGEEKDL</sequence>
<accession>A0A9P6NBR9</accession>
<reference evidence="1" key="1">
    <citation type="submission" date="2013-11" db="EMBL/GenBank/DDBJ databases">
        <title>Genome sequence of the fusiform rust pathogen reveals effectors for host alternation and coevolution with pine.</title>
        <authorList>
            <consortium name="DOE Joint Genome Institute"/>
            <person name="Smith K."/>
            <person name="Pendleton A."/>
            <person name="Kubisiak T."/>
            <person name="Anderson C."/>
            <person name="Salamov A."/>
            <person name="Aerts A."/>
            <person name="Riley R."/>
            <person name="Clum A."/>
            <person name="Lindquist E."/>
            <person name="Ence D."/>
            <person name="Campbell M."/>
            <person name="Kronenberg Z."/>
            <person name="Feau N."/>
            <person name="Dhillon B."/>
            <person name="Hamelin R."/>
            <person name="Burleigh J."/>
            <person name="Smith J."/>
            <person name="Yandell M."/>
            <person name="Nelson C."/>
            <person name="Grigoriev I."/>
            <person name="Davis J."/>
        </authorList>
    </citation>
    <scope>NUCLEOTIDE SEQUENCE</scope>
    <source>
        <strain evidence="1">G11</strain>
    </source>
</reference>